<protein>
    <submittedName>
        <fullName evidence="1">Uncharacterized protein</fullName>
    </submittedName>
</protein>
<evidence type="ECO:0000313" key="1">
    <source>
        <dbReference type="EMBL" id="CAG6611201.1"/>
    </source>
</evidence>
<accession>A0A8D8LLA2</accession>
<dbReference type="EMBL" id="HBUF01020947">
    <property type="protein sequence ID" value="CAG6611201.1"/>
    <property type="molecule type" value="Transcribed_RNA"/>
</dbReference>
<sequence>MRAQRTMRPRIKCVYEHFSSKIADYKYVHAQGHPIAPAHQVCVCVSRRDIRLRCGNTGRNCSRHGRGTLAAVDDGLFGVAKLDPERNQELAGQGFCVAL</sequence>
<reference evidence="1" key="1">
    <citation type="submission" date="2021-05" db="EMBL/GenBank/DDBJ databases">
        <authorList>
            <person name="Alioto T."/>
            <person name="Alioto T."/>
            <person name="Gomez Garrido J."/>
        </authorList>
    </citation>
    <scope>NUCLEOTIDE SEQUENCE</scope>
</reference>
<proteinExistence type="predicted"/>
<name>A0A8D8LLA2_9HEMI</name>
<organism evidence="1">
    <name type="scientific">Cacopsylla melanoneura</name>
    <dbReference type="NCBI Taxonomy" id="428564"/>
    <lineage>
        <taxon>Eukaryota</taxon>
        <taxon>Metazoa</taxon>
        <taxon>Ecdysozoa</taxon>
        <taxon>Arthropoda</taxon>
        <taxon>Hexapoda</taxon>
        <taxon>Insecta</taxon>
        <taxon>Pterygota</taxon>
        <taxon>Neoptera</taxon>
        <taxon>Paraneoptera</taxon>
        <taxon>Hemiptera</taxon>
        <taxon>Sternorrhyncha</taxon>
        <taxon>Psylloidea</taxon>
        <taxon>Psyllidae</taxon>
        <taxon>Psyllinae</taxon>
        <taxon>Cacopsylla</taxon>
    </lineage>
</organism>
<dbReference type="AlphaFoldDB" id="A0A8D8LLA2"/>